<dbReference type="OrthoDB" id="9815856at2"/>
<evidence type="ECO:0000313" key="16">
    <source>
        <dbReference type="EMBL" id="AVO44652.1"/>
    </source>
</evidence>
<dbReference type="SUPFAM" id="SSF53790">
    <property type="entry name" value="Tetrapyrrole methylase"/>
    <property type="match status" value="1"/>
</dbReference>
<evidence type="ECO:0000256" key="1">
    <source>
        <dbReference type="ARBA" id="ARBA00005010"/>
    </source>
</evidence>
<dbReference type="InterPro" id="IPR014776">
    <property type="entry name" value="4pyrrole_Mease_sub2"/>
</dbReference>
<evidence type="ECO:0000256" key="9">
    <source>
        <dbReference type="ARBA" id="ARBA00023239"/>
    </source>
</evidence>
<keyword evidence="8" id="KW-0520">NAD</keyword>
<dbReference type="NCBIfam" id="TIGR01469">
    <property type="entry name" value="cobA_cysG_Cterm"/>
    <property type="match status" value="1"/>
</dbReference>
<evidence type="ECO:0000256" key="13">
    <source>
        <dbReference type="ARBA" id="ARBA00047561"/>
    </source>
</evidence>
<dbReference type="GO" id="GO:0051266">
    <property type="term" value="F:sirohydrochlorin ferrochelatase activity"/>
    <property type="evidence" value="ECO:0007669"/>
    <property type="project" value="InterPro"/>
</dbReference>
<dbReference type="Gene3D" id="3.30.160.110">
    <property type="entry name" value="Siroheme synthase, domain 2"/>
    <property type="match status" value="1"/>
</dbReference>
<keyword evidence="7" id="KW-0560">Oxidoreductase</keyword>
<proteinExistence type="inferred from homology"/>
<dbReference type="InterPro" id="IPR006366">
    <property type="entry name" value="CobA/CysG_C"/>
</dbReference>
<dbReference type="AlphaFoldDB" id="A0A2S0N940"/>
<dbReference type="GO" id="GO:0051287">
    <property type="term" value="F:NAD binding"/>
    <property type="evidence" value="ECO:0007669"/>
    <property type="project" value="InterPro"/>
</dbReference>
<feature type="active site" description="Proton acceptor" evidence="14">
    <location>
        <position position="267"/>
    </location>
</feature>
<comment type="catalytic activity">
    <reaction evidence="13">
        <text>precorrin-2 + NAD(+) = sirohydrochlorin + NADH + 2 H(+)</text>
        <dbReference type="Rhea" id="RHEA:15613"/>
        <dbReference type="ChEBI" id="CHEBI:15378"/>
        <dbReference type="ChEBI" id="CHEBI:57540"/>
        <dbReference type="ChEBI" id="CHEBI:57945"/>
        <dbReference type="ChEBI" id="CHEBI:58351"/>
        <dbReference type="ChEBI" id="CHEBI:58827"/>
        <dbReference type="EC" id="1.3.1.76"/>
    </reaction>
</comment>
<evidence type="ECO:0000256" key="4">
    <source>
        <dbReference type="ARBA" id="ARBA00022603"/>
    </source>
</evidence>
<keyword evidence="4 16" id="KW-0489">Methyltransferase</keyword>
<evidence type="ECO:0000256" key="11">
    <source>
        <dbReference type="ARBA" id="ARBA00023268"/>
    </source>
</evidence>
<keyword evidence="17" id="KW-1185">Reference proteome</keyword>
<dbReference type="CDD" id="cd11642">
    <property type="entry name" value="SUMT"/>
    <property type="match status" value="1"/>
</dbReference>
<comment type="pathway">
    <text evidence="12">Porphyrin-containing compound metabolism; siroheme biosynthesis; precorrin-2 from uroporphyrinogen III: step 1/1.</text>
</comment>
<dbReference type="InterPro" id="IPR000878">
    <property type="entry name" value="4pyrrol_Mease"/>
</dbReference>
<feature type="domain" description="Tetrapyrrole methylase" evidence="15">
    <location>
        <begin position="237"/>
        <end position="448"/>
    </location>
</feature>
<dbReference type="PANTHER" id="PTHR45790">
    <property type="entry name" value="SIROHEME SYNTHASE-RELATED"/>
    <property type="match status" value="1"/>
</dbReference>
<feature type="active site" description="Proton donor" evidence="14">
    <location>
        <position position="289"/>
    </location>
</feature>
<dbReference type="GO" id="GO:0032259">
    <property type="term" value="P:methylation"/>
    <property type="evidence" value="ECO:0007669"/>
    <property type="project" value="UniProtKB-KW"/>
</dbReference>
<evidence type="ECO:0000259" key="15">
    <source>
        <dbReference type="Pfam" id="PF00590"/>
    </source>
</evidence>
<dbReference type="InterPro" id="IPR035996">
    <property type="entry name" value="4pyrrol_Methylase_sf"/>
</dbReference>
<organism evidence="16 17">
    <name type="scientific">Phreatobacter cathodiphilus</name>
    <dbReference type="NCBI Taxonomy" id="1868589"/>
    <lineage>
        <taxon>Bacteria</taxon>
        <taxon>Pseudomonadati</taxon>
        <taxon>Pseudomonadota</taxon>
        <taxon>Alphaproteobacteria</taxon>
        <taxon>Hyphomicrobiales</taxon>
        <taxon>Phreatobacteraceae</taxon>
        <taxon>Phreatobacter</taxon>
    </lineage>
</organism>
<dbReference type="KEGG" id="phr:C6569_06045"/>
<dbReference type="Pfam" id="PF13241">
    <property type="entry name" value="NAD_binding_7"/>
    <property type="match status" value="1"/>
</dbReference>
<dbReference type="GO" id="GO:0019354">
    <property type="term" value="P:siroheme biosynthetic process"/>
    <property type="evidence" value="ECO:0007669"/>
    <property type="project" value="UniProtKB-UniPathway"/>
</dbReference>
<dbReference type="PANTHER" id="PTHR45790:SF3">
    <property type="entry name" value="S-ADENOSYL-L-METHIONINE-DEPENDENT UROPORPHYRINOGEN III METHYLTRANSFERASE, CHLOROPLASTIC"/>
    <property type="match status" value="1"/>
</dbReference>
<name>A0A2S0N940_9HYPH</name>
<dbReference type="PROSITE" id="PS00839">
    <property type="entry name" value="SUMT_1"/>
    <property type="match status" value="1"/>
</dbReference>
<dbReference type="InterPro" id="IPR036291">
    <property type="entry name" value="NAD(P)-bd_dom_sf"/>
</dbReference>
<keyword evidence="5 16" id="KW-0808">Transferase</keyword>
<dbReference type="Gene3D" id="3.40.1010.10">
    <property type="entry name" value="Cobalt-precorrin-4 Transmethylase, Domain 1"/>
    <property type="match status" value="1"/>
</dbReference>
<dbReference type="FunFam" id="3.40.1010.10:FF:000001">
    <property type="entry name" value="Siroheme synthase"/>
    <property type="match status" value="1"/>
</dbReference>
<evidence type="ECO:0000256" key="10">
    <source>
        <dbReference type="ARBA" id="ARBA00023244"/>
    </source>
</evidence>
<keyword evidence="6" id="KW-0949">S-adenosyl-L-methionine</keyword>
<evidence type="ECO:0000256" key="8">
    <source>
        <dbReference type="ARBA" id="ARBA00023027"/>
    </source>
</evidence>
<reference evidence="16 17" key="1">
    <citation type="submission" date="2018-03" db="EMBL/GenBank/DDBJ databases">
        <title>Genome sequencing of Phreatobacter sp.</title>
        <authorList>
            <person name="Kim S.-J."/>
            <person name="Heo J."/>
            <person name="Kwon S.-W."/>
        </authorList>
    </citation>
    <scope>NUCLEOTIDE SEQUENCE [LARGE SCALE GENOMIC DNA]</scope>
    <source>
        <strain evidence="16 17">S-12</strain>
    </source>
</reference>
<dbReference type="Gene3D" id="3.30.950.10">
    <property type="entry name" value="Methyltransferase, Cobalt-precorrin-4 Transmethylase, Domain 2"/>
    <property type="match status" value="1"/>
</dbReference>
<dbReference type="SUPFAM" id="SSF51735">
    <property type="entry name" value="NAD(P)-binding Rossmann-fold domains"/>
    <property type="match status" value="1"/>
</dbReference>
<keyword evidence="3" id="KW-0169">Cobalamin biosynthesis</keyword>
<comment type="pathway">
    <text evidence="1">Porphyrin-containing compound metabolism; siroheme biosynthesis; sirohydrochlorin from precorrin-2: step 1/1.</text>
</comment>
<gene>
    <name evidence="16" type="primary">cobA</name>
    <name evidence="16" type="ORF">C6569_06045</name>
</gene>
<dbReference type="GO" id="GO:0004851">
    <property type="term" value="F:uroporphyrin-III C-methyltransferase activity"/>
    <property type="evidence" value="ECO:0007669"/>
    <property type="project" value="InterPro"/>
</dbReference>
<protein>
    <submittedName>
        <fullName evidence="16">Uroporphyrinogen-III C-methyltransferase</fullName>
    </submittedName>
</protein>
<dbReference type="InterPro" id="IPR012409">
    <property type="entry name" value="Sirohaem_synth"/>
</dbReference>
<dbReference type="GO" id="GO:0009236">
    <property type="term" value="P:cobalamin biosynthetic process"/>
    <property type="evidence" value="ECO:0007669"/>
    <property type="project" value="UniProtKB-KW"/>
</dbReference>
<sequence length="487" mass="50621">MTTSAAPRGTEPARIGAIATLPLFHKLRGRRVVLAGDSEGASWKAELLAAAGADLHVFAPASPGRFHHVAASDGGGVHVHERAWTPGDLDGAALAVADVESDEEAAAFAAAARAAGAVANVVDRPAFCDAQFGALVNRSPLLVAISTDGAAPVFGQAVRARIEALLPRGLQAWAQAARDWRPLVQARGAAFSLRRAFWQRFTDLAFSAPERAPAEADRDALLAGLDRQQAAPPEGRVLLVGAGPGDPDLLTLKALRALQSADVILYDNLVTEGVLELARREARRVAVGKVGHGPSVSQADINELMVSLAREGRTVVRLKSGDPAIFGRANEEMAACRAAGVPFAIVPGITAAQGAASALGLSLTDRDFAQRLQFVTGHSRKGELPESINWSAIADPAATTIIYMPRHTLRRFAARALESGLAGTTPALAIAAATRPDEVHVAAAIADLPDRVEDLPAALPVLVVIGEAVRGVREAAATRAAEVDAPA</sequence>
<dbReference type="Gene3D" id="3.40.50.720">
    <property type="entry name" value="NAD(P)-binding Rossmann-like Domain"/>
    <property type="match status" value="1"/>
</dbReference>
<evidence type="ECO:0000256" key="12">
    <source>
        <dbReference type="ARBA" id="ARBA00025705"/>
    </source>
</evidence>
<accession>A0A2S0N940</accession>
<dbReference type="NCBIfam" id="NF007922">
    <property type="entry name" value="PRK10637.1"/>
    <property type="match status" value="1"/>
</dbReference>
<dbReference type="Pfam" id="PF00590">
    <property type="entry name" value="TP_methylase"/>
    <property type="match status" value="1"/>
</dbReference>
<dbReference type="NCBIfam" id="TIGR01470">
    <property type="entry name" value="cysG_Nterm"/>
    <property type="match status" value="1"/>
</dbReference>
<dbReference type="PIRSF" id="PIRSF036426">
    <property type="entry name" value="Sirohaem_synth"/>
    <property type="match status" value="1"/>
</dbReference>
<evidence type="ECO:0000256" key="2">
    <source>
        <dbReference type="ARBA" id="ARBA00005879"/>
    </source>
</evidence>
<dbReference type="GO" id="GO:0043115">
    <property type="term" value="F:precorrin-2 dehydrogenase activity"/>
    <property type="evidence" value="ECO:0007669"/>
    <property type="project" value="UniProtKB-EC"/>
</dbReference>
<evidence type="ECO:0000256" key="6">
    <source>
        <dbReference type="ARBA" id="ARBA00022691"/>
    </source>
</evidence>
<dbReference type="InterPro" id="IPR003043">
    <property type="entry name" value="Uropor_MeTrfase_CS"/>
</dbReference>
<dbReference type="InterPro" id="IPR050161">
    <property type="entry name" value="Siro_Cobalamin_biosynth"/>
</dbReference>
<dbReference type="UniPathway" id="UPA00262">
    <property type="reaction ID" value="UER00211"/>
</dbReference>
<dbReference type="InterPro" id="IPR014777">
    <property type="entry name" value="4pyrrole_Mease_sub1"/>
</dbReference>
<keyword evidence="10" id="KW-0627">Porphyrin biosynthesis</keyword>
<keyword evidence="9" id="KW-0456">Lyase</keyword>
<evidence type="ECO:0000256" key="7">
    <source>
        <dbReference type="ARBA" id="ARBA00023002"/>
    </source>
</evidence>
<evidence type="ECO:0000256" key="3">
    <source>
        <dbReference type="ARBA" id="ARBA00022573"/>
    </source>
</evidence>
<dbReference type="SUPFAM" id="SSF75615">
    <property type="entry name" value="Siroheme synthase middle domains-like"/>
    <property type="match status" value="1"/>
</dbReference>
<dbReference type="NCBIfam" id="NF004790">
    <property type="entry name" value="PRK06136.1"/>
    <property type="match status" value="1"/>
</dbReference>
<comment type="similarity">
    <text evidence="2">Belongs to the precorrin methyltransferase family.</text>
</comment>
<keyword evidence="11" id="KW-0511">Multifunctional enzyme</keyword>
<dbReference type="Proteomes" id="UP000237889">
    <property type="component" value="Chromosome"/>
</dbReference>
<dbReference type="EMBL" id="CP027668">
    <property type="protein sequence ID" value="AVO44652.1"/>
    <property type="molecule type" value="Genomic_DNA"/>
</dbReference>
<dbReference type="RefSeq" id="WP_106747995.1">
    <property type="nucleotide sequence ID" value="NZ_CP027668.1"/>
</dbReference>
<evidence type="ECO:0000313" key="17">
    <source>
        <dbReference type="Proteomes" id="UP000237889"/>
    </source>
</evidence>
<evidence type="ECO:0000256" key="5">
    <source>
        <dbReference type="ARBA" id="ARBA00022679"/>
    </source>
</evidence>
<evidence type="ECO:0000256" key="14">
    <source>
        <dbReference type="PIRSR" id="PIRSR036426-1"/>
    </source>
</evidence>
<dbReference type="InterPro" id="IPR006367">
    <property type="entry name" value="Sirohaem_synthase_N"/>
</dbReference>